<accession>B0C0N2</accession>
<dbReference type="KEGG" id="amr:AM1_0964"/>
<dbReference type="SUPFAM" id="SSF47240">
    <property type="entry name" value="Ferritin-like"/>
    <property type="match status" value="1"/>
</dbReference>
<evidence type="ECO:0000313" key="2">
    <source>
        <dbReference type="Proteomes" id="UP000000268"/>
    </source>
</evidence>
<dbReference type="RefSeq" id="WP_012161570.1">
    <property type="nucleotide sequence ID" value="NC_009925.1"/>
</dbReference>
<dbReference type="AlphaFoldDB" id="B0C0N2"/>
<dbReference type="EMBL" id="CP000828">
    <property type="protein sequence ID" value="ABW26006.1"/>
    <property type="molecule type" value="Genomic_DNA"/>
</dbReference>
<dbReference type="OrthoDB" id="479408at2"/>
<dbReference type="eggNOG" id="COG1633">
    <property type="taxonomic scope" value="Bacteria"/>
</dbReference>
<evidence type="ECO:0008006" key="3">
    <source>
        <dbReference type="Google" id="ProtNLM"/>
    </source>
</evidence>
<name>B0C0N2_ACAM1</name>
<dbReference type="InterPro" id="IPR009078">
    <property type="entry name" value="Ferritin-like_SF"/>
</dbReference>
<sequence>MTPTLLFNPSFLDPSSSTQSFETAPISKRLNQLIKTYLAADILNDRLQDLSQQFQDPQPRPWQPLNWNQIEPGQIRGIDPLIFLAILAGSIDTETPIRGYTQTSRQYLSPLHPPMARFVGGTVNDQGDLVELGLWEKEERQHSPALQRLYTQLSGLKLMPLPHDPRPYEPTDNPHQDLFEHGLHRVATEYGATCLYVWLMAHSTGPLHQVLAELLIDEINHMTKFWGFGRWAYPHISMFKILMTLLRPQLRTTKQKPSSFSRTLKRMMQVLHWEAWSLPNKLSLLWTFVYVLWHLWRWSRSLNPDQLNRWFGQSPETPCPSTGI</sequence>
<protein>
    <recommendedName>
        <fullName evidence="3">Ferritin-like domain-containing protein</fullName>
    </recommendedName>
</protein>
<dbReference type="STRING" id="329726.AM1_0964"/>
<proteinExistence type="predicted"/>
<dbReference type="HOGENOM" id="CLU_868316_0_0_3"/>
<dbReference type="Proteomes" id="UP000000268">
    <property type="component" value="Chromosome"/>
</dbReference>
<dbReference type="CDD" id="cd00657">
    <property type="entry name" value="Ferritin_like"/>
    <property type="match status" value="1"/>
</dbReference>
<organism evidence="1 2">
    <name type="scientific">Acaryochloris marina (strain MBIC 11017)</name>
    <dbReference type="NCBI Taxonomy" id="329726"/>
    <lineage>
        <taxon>Bacteria</taxon>
        <taxon>Bacillati</taxon>
        <taxon>Cyanobacteriota</taxon>
        <taxon>Cyanophyceae</taxon>
        <taxon>Acaryochloridales</taxon>
        <taxon>Acaryochloridaceae</taxon>
        <taxon>Acaryochloris</taxon>
    </lineage>
</organism>
<keyword evidence="2" id="KW-1185">Reference proteome</keyword>
<gene>
    <name evidence="1" type="ordered locus">AM1_0964</name>
</gene>
<reference evidence="1 2" key="1">
    <citation type="journal article" date="2008" name="Proc. Natl. Acad. Sci. U.S.A.">
        <title>Niche adaptation and genome expansion in the chlorophyll d-producing cyanobacterium Acaryochloris marina.</title>
        <authorList>
            <person name="Swingley W.D."/>
            <person name="Chen M."/>
            <person name="Cheung P.C."/>
            <person name="Conrad A.L."/>
            <person name="Dejesa L.C."/>
            <person name="Hao J."/>
            <person name="Honchak B.M."/>
            <person name="Karbach L.E."/>
            <person name="Kurdoglu A."/>
            <person name="Lahiri S."/>
            <person name="Mastrian S.D."/>
            <person name="Miyashita H."/>
            <person name="Page L."/>
            <person name="Ramakrishna P."/>
            <person name="Satoh S."/>
            <person name="Sattley W.M."/>
            <person name="Shimada Y."/>
            <person name="Taylor H.L."/>
            <person name="Tomo T."/>
            <person name="Tsuchiya T."/>
            <person name="Wang Z.T."/>
            <person name="Raymond J."/>
            <person name="Mimuro M."/>
            <person name="Blankenship R.E."/>
            <person name="Touchman J.W."/>
        </authorList>
    </citation>
    <scope>NUCLEOTIDE SEQUENCE [LARGE SCALE GENOMIC DNA]</scope>
    <source>
        <strain evidence="2">MBIC 11017</strain>
    </source>
</reference>
<evidence type="ECO:0000313" key="1">
    <source>
        <dbReference type="EMBL" id="ABW26006.1"/>
    </source>
</evidence>